<evidence type="ECO:0000313" key="2">
    <source>
        <dbReference type="EMBL" id="NWW44564.1"/>
    </source>
</evidence>
<comment type="caution">
    <text evidence="2">The sequence shown here is derived from an EMBL/GenBank/DDBJ whole genome shotgun (WGS) entry which is preliminary data.</text>
</comment>
<dbReference type="Pfam" id="PF13910">
    <property type="entry name" value="DUF4209"/>
    <property type="match status" value="1"/>
</dbReference>
<organism evidence="2 3">
    <name type="scientific">Pedionomus torquatus</name>
    <name type="common">Plains-wanderer</name>
    <dbReference type="NCBI Taxonomy" id="227192"/>
    <lineage>
        <taxon>Eukaryota</taxon>
        <taxon>Metazoa</taxon>
        <taxon>Chordata</taxon>
        <taxon>Craniata</taxon>
        <taxon>Vertebrata</taxon>
        <taxon>Euteleostomi</taxon>
        <taxon>Archelosauria</taxon>
        <taxon>Archosauria</taxon>
        <taxon>Dinosauria</taxon>
        <taxon>Saurischia</taxon>
        <taxon>Theropoda</taxon>
        <taxon>Coelurosauria</taxon>
        <taxon>Aves</taxon>
        <taxon>Neognathae</taxon>
        <taxon>Neoaves</taxon>
        <taxon>Charadriiformes</taxon>
        <taxon>Pedionomidae</taxon>
        <taxon>Pedionomus</taxon>
    </lineage>
</organism>
<evidence type="ECO:0000313" key="3">
    <source>
        <dbReference type="Proteomes" id="UP000565207"/>
    </source>
</evidence>
<gene>
    <name evidence="2" type="primary">Ermard</name>
    <name evidence="2" type="ORF">PEDTOR_R02856</name>
</gene>
<protein>
    <submittedName>
        <fullName evidence="2">EMARD protein</fullName>
    </submittedName>
</protein>
<dbReference type="Proteomes" id="UP000565207">
    <property type="component" value="Unassembled WGS sequence"/>
</dbReference>
<keyword evidence="3" id="KW-1185">Reference proteome</keyword>
<evidence type="ECO:0000259" key="1">
    <source>
        <dbReference type="Pfam" id="PF13910"/>
    </source>
</evidence>
<proteinExistence type="predicted"/>
<dbReference type="AlphaFoldDB" id="A0A7K6N7V0"/>
<name>A0A7K6N7V0_PEDTO</name>
<dbReference type="PANTHER" id="PTHR31701">
    <property type="entry name" value="ENDOPLASMIC RETICULUM MEMBRANE-ASSOCIATED RNA DEGRADATION PROTEIN"/>
    <property type="match status" value="1"/>
</dbReference>
<dbReference type="InterPro" id="IPR025209">
    <property type="entry name" value="DUF4209"/>
</dbReference>
<accession>A0A7K6N7V0</accession>
<feature type="non-terminal residue" evidence="2">
    <location>
        <position position="693"/>
    </location>
</feature>
<sequence length="693" mass="79666">MALSDLITTCLSPPVHYVICKLGFEKTDTYDINNILSENGEVCWQAVTEHVSYLKSDQSVDYIESIRSLGPVCESVHLYFKSLTKEQFVIQYAVWFHWTNCTELFLEVFDVLQYTQSTEVALGLMKLTSCLERALGDVYLLIGKDCPFLLRDLLASDQLAVVFGQAVMNVLRVFIGSPYGLNLRNVLWHGFASPQEIPAKYCAMLLFLTAGLGQLLQAYLLQTKCILVHRPYMIFVSLEELDVFPGNLSMLFCCLADLNHETLSIAEELVKLSSFVLKTMLPFWMAALTAFKQSRYADCVILLLPQLEVGLRLLFTTANKCPNRLLTAEVKFLSKVHCDLMLAKYLDNEEVNQLPAVLEEPAMASALTILYTWYMFPQEFLWDFLNHQEGPRIRDHLSHGEINLEAFPREAANQIVAFAITLLCRFLDEDMLAFKEHTVIKQLMKCASCYHSRFHPISRLKKQVLECMKSIHLWPELPAVPAEHLQTTKGLEGNAESSTLILMITEIISQLQQYMPQNYYSSDDPINSVLTERLLIALCDTHICTLYSPRPVLEMVVILRKISIQCHQVSEQVIASTELRYKQWMDKTLRSRQRHNYLRMSNSIKFLSPVLRLILVLITLELVNVHLVCEKNPFDYQQYLKFLKSVLQYTENLVTYTSPERNKWDETVELTNKALIKIKQISDRKVMLMQLAT</sequence>
<feature type="domain" description="DUF4209" evidence="1">
    <location>
        <begin position="131"/>
        <end position="211"/>
    </location>
</feature>
<dbReference type="EMBL" id="VZRU01003794">
    <property type="protein sequence ID" value="NWW44564.1"/>
    <property type="molecule type" value="Genomic_DNA"/>
</dbReference>
<dbReference type="PANTHER" id="PTHR31701:SF2">
    <property type="entry name" value="ENDOPLASMIC RETICULUM MEMBRANE-ASSOCIATED RNA DEGRADATION PROTEIN"/>
    <property type="match status" value="1"/>
</dbReference>
<feature type="non-terminal residue" evidence="2">
    <location>
        <position position="1"/>
    </location>
</feature>
<dbReference type="InterPro" id="IPR039635">
    <property type="entry name" value="ERMARD"/>
</dbReference>
<reference evidence="2 3" key="1">
    <citation type="submission" date="2019-09" db="EMBL/GenBank/DDBJ databases">
        <title>Bird 10,000 Genomes (B10K) Project - Family phase.</title>
        <authorList>
            <person name="Zhang G."/>
        </authorList>
    </citation>
    <scope>NUCLEOTIDE SEQUENCE [LARGE SCALE GENOMIC DNA]</scope>
    <source>
        <strain evidence="2">B10K-DU-029-80</strain>
        <tissue evidence="2">Muscle</tissue>
    </source>
</reference>